<keyword evidence="3" id="KW-0238">DNA-binding</keyword>
<evidence type="ECO:0000256" key="4">
    <source>
        <dbReference type="ARBA" id="ARBA00023159"/>
    </source>
</evidence>
<gene>
    <name evidence="7" type="ORF">DWE98_00205</name>
</gene>
<dbReference type="PRINTS" id="PR00039">
    <property type="entry name" value="HTHLYSR"/>
</dbReference>
<dbReference type="GO" id="GO:2000142">
    <property type="term" value="P:regulation of DNA-templated transcription initiation"/>
    <property type="evidence" value="ECO:0007669"/>
    <property type="project" value="TreeGrafter"/>
</dbReference>
<dbReference type="Pfam" id="PF00126">
    <property type="entry name" value="HTH_1"/>
    <property type="match status" value="1"/>
</dbReference>
<evidence type="ECO:0000256" key="5">
    <source>
        <dbReference type="ARBA" id="ARBA00023163"/>
    </source>
</evidence>
<sequence length="311" mass="33146">MQLRHLRYFVSIVEAGSFSRAATTIHVAQPALSQQIAELEEKLGLSLLQRSARGVRPTAAGEVLYREASSILRQMAQLPGIVRSSSGEAVGTVGLGMSSTLAASLAGRIVDTCRANLPRVTLKLAVADSETIRARVESHSLDMALVFEDEMVPAFARKLLFRQRLYLVPSQTTNVPGAVISLAELARLPLVLPDQANVTRRMLDRVFDAAGLRPAIMVEADQFSGLLSAVRTGIGATIIPMGALDQSAGSGLAQPILIEPPLHLTASIISSSDYPLTHAGEAVRGALIQIIHDHLQQTRPAGTTWIGGSQP</sequence>
<evidence type="ECO:0000256" key="2">
    <source>
        <dbReference type="ARBA" id="ARBA00023015"/>
    </source>
</evidence>
<dbReference type="InterPro" id="IPR036390">
    <property type="entry name" value="WH_DNA-bd_sf"/>
</dbReference>
<dbReference type="Pfam" id="PF03466">
    <property type="entry name" value="LysR_substrate"/>
    <property type="match status" value="1"/>
</dbReference>
<comment type="similarity">
    <text evidence="1">Belongs to the LysR transcriptional regulatory family.</text>
</comment>
<dbReference type="PROSITE" id="PS50931">
    <property type="entry name" value="HTH_LYSR"/>
    <property type="match status" value="1"/>
</dbReference>
<dbReference type="Gene3D" id="3.40.190.290">
    <property type="match status" value="1"/>
</dbReference>
<dbReference type="OrthoDB" id="8479357at2"/>
<dbReference type="InterPro" id="IPR000847">
    <property type="entry name" value="LysR_HTH_N"/>
</dbReference>
<reference evidence="8" key="1">
    <citation type="submission" date="2018-07" db="EMBL/GenBank/DDBJ databases">
        <authorList>
            <person name="Safronova V.I."/>
            <person name="Chirak E.R."/>
            <person name="Sazanova A.L."/>
        </authorList>
    </citation>
    <scope>NUCLEOTIDE SEQUENCE [LARGE SCALE GENOMIC DNA]</scope>
    <source>
        <strain evidence="8">RCAM04685</strain>
    </source>
</reference>
<evidence type="ECO:0000259" key="6">
    <source>
        <dbReference type="PROSITE" id="PS50931"/>
    </source>
</evidence>
<keyword evidence="8" id="KW-1185">Reference proteome</keyword>
<evidence type="ECO:0000313" key="7">
    <source>
        <dbReference type="EMBL" id="RDJ29043.1"/>
    </source>
</evidence>
<name>A0A370LAN9_9HYPH</name>
<keyword evidence="4" id="KW-0010">Activator</keyword>
<dbReference type="FunFam" id="1.10.10.10:FF:000001">
    <property type="entry name" value="LysR family transcriptional regulator"/>
    <property type="match status" value="1"/>
</dbReference>
<keyword evidence="5" id="KW-0804">Transcription</keyword>
<dbReference type="Proteomes" id="UP000255207">
    <property type="component" value="Unassembled WGS sequence"/>
</dbReference>
<keyword evidence="2" id="KW-0805">Transcription regulation</keyword>
<feature type="domain" description="HTH lysR-type" evidence="6">
    <location>
        <begin position="1"/>
        <end position="58"/>
    </location>
</feature>
<dbReference type="Gene3D" id="1.10.10.10">
    <property type="entry name" value="Winged helix-like DNA-binding domain superfamily/Winged helix DNA-binding domain"/>
    <property type="match status" value="1"/>
</dbReference>
<protein>
    <submittedName>
        <fullName evidence="7">LysR family transcriptional regulator</fullName>
    </submittedName>
</protein>
<dbReference type="AlphaFoldDB" id="A0A370LAN9"/>
<dbReference type="PANTHER" id="PTHR30293:SF0">
    <property type="entry name" value="NITROGEN ASSIMILATION REGULATORY PROTEIN NAC"/>
    <property type="match status" value="1"/>
</dbReference>
<dbReference type="EMBL" id="QQTP01000001">
    <property type="protein sequence ID" value="RDJ29043.1"/>
    <property type="molecule type" value="Genomic_DNA"/>
</dbReference>
<evidence type="ECO:0000256" key="1">
    <source>
        <dbReference type="ARBA" id="ARBA00009437"/>
    </source>
</evidence>
<dbReference type="GO" id="GO:0003700">
    <property type="term" value="F:DNA-binding transcription factor activity"/>
    <property type="evidence" value="ECO:0007669"/>
    <property type="project" value="InterPro"/>
</dbReference>
<comment type="caution">
    <text evidence="7">The sequence shown here is derived from an EMBL/GenBank/DDBJ whole genome shotgun (WGS) entry which is preliminary data.</text>
</comment>
<dbReference type="PANTHER" id="PTHR30293">
    <property type="entry name" value="TRANSCRIPTIONAL REGULATORY PROTEIN NAC-RELATED"/>
    <property type="match status" value="1"/>
</dbReference>
<proteinExistence type="inferred from homology"/>
<dbReference type="GO" id="GO:0003677">
    <property type="term" value="F:DNA binding"/>
    <property type="evidence" value="ECO:0007669"/>
    <property type="project" value="UniProtKB-KW"/>
</dbReference>
<evidence type="ECO:0000313" key="8">
    <source>
        <dbReference type="Proteomes" id="UP000255207"/>
    </source>
</evidence>
<accession>A0A370LAN9</accession>
<evidence type="ECO:0000256" key="3">
    <source>
        <dbReference type="ARBA" id="ARBA00023125"/>
    </source>
</evidence>
<organism evidence="7 8">
    <name type="scientific">Bosea caraganae</name>
    <dbReference type="NCBI Taxonomy" id="2763117"/>
    <lineage>
        <taxon>Bacteria</taxon>
        <taxon>Pseudomonadati</taxon>
        <taxon>Pseudomonadota</taxon>
        <taxon>Alphaproteobacteria</taxon>
        <taxon>Hyphomicrobiales</taxon>
        <taxon>Boseaceae</taxon>
        <taxon>Bosea</taxon>
    </lineage>
</organism>
<dbReference type="InterPro" id="IPR005119">
    <property type="entry name" value="LysR_subst-bd"/>
</dbReference>
<dbReference type="SUPFAM" id="SSF53850">
    <property type="entry name" value="Periplasmic binding protein-like II"/>
    <property type="match status" value="1"/>
</dbReference>
<dbReference type="SUPFAM" id="SSF46785">
    <property type="entry name" value="Winged helix' DNA-binding domain"/>
    <property type="match status" value="1"/>
</dbReference>
<dbReference type="RefSeq" id="WP_114827160.1">
    <property type="nucleotide sequence ID" value="NZ_QQTP01000001.1"/>
</dbReference>
<dbReference type="InterPro" id="IPR036388">
    <property type="entry name" value="WH-like_DNA-bd_sf"/>
</dbReference>